<dbReference type="Proteomes" id="UP000579605">
    <property type="component" value="Unassembled WGS sequence"/>
</dbReference>
<dbReference type="AlphaFoldDB" id="A0A852ZIB5"/>
<proteinExistence type="predicted"/>
<comment type="caution">
    <text evidence="2">The sequence shown here is derived from an EMBL/GenBank/DDBJ whole genome shotgun (WGS) entry which is preliminary data.</text>
</comment>
<dbReference type="PANTHER" id="PTHR21310">
    <property type="entry name" value="AMINOGLYCOSIDE PHOSPHOTRANSFERASE-RELATED-RELATED"/>
    <property type="match status" value="1"/>
</dbReference>
<reference evidence="2 3" key="1">
    <citation type="submission" date="2020-07" db="EMBL/GenBank/DDBJ databases">
        <title>Sequencing the genomes of 1000 actinobacteria strains.</title>
        <authorList>
            <person name="Klenk H.-P."/>
        </authorList>
    </citation>
    <scope>NUCLEOTIDE SEQUENCE [LARGE SCALE GENOMIC DNA]</scope>
    <source>
        <strain evidence="2 3">DSM 18448</strain>
    </source>
</reference>
<feature type="domain" description="Aminoglycoside phosphotransferase" evidence="1">
    <location>
        <begin position="8"/>
        <end position="185"/>
    </location>
</feature>
<accession>A0A852ZIB5</accession>
<dbReference type="InterPro" id="IPR011009">
    <property type="entry name" value="Kinase-like_dom_sf"/>
</dbReference>
<evidence type="ECO:0000313" key="2">
    <source>
        <dbReference type="EMBL" id="NYH92851.1"/>
    </source>
</evidence>
<dbReference type="GO" id="GO:0016301">
    <property type="term" value="F:kinase activity"/>
    <property type="evidence" value="ECO:0007669"/>
    <property type="project" value="UniProtKB-KW"/>
</dbReference>
<organism evidence="2 3">
    <name type="scientific">Actinopolymorpha rutila</name>
    <dbReference type="NCBI Taxonomy" id="446787"/>
    <lineage>
        <taxon>Bacteria</taxon>
        <taxon>Bacillati</taxon>
        <taxon>Actinomycetota</taxon>
        <taxon>Actinomycetes</taxon>
        <taxon>Propionibacteriales</taxon>
        <taxon>Actinopolymorphaceae</taxon>
        <taxon>Actinopolymorpha</taxon>
    </lineage>
</organism>
<keyword evidence="2" id="KW-0808">Transferase</keyword>
<dbReference type="InterPro" id="IPR051678">
    <property type="entry name" value="AGP_Transferase"/>
</dbReference>
<evidence type="ECO:0000259" key="1">
    <source>
        <dbReference type="Pfam" id="PF01636"/>
    </source>
</evidence>
<gene>
    <name evidence="2" type="ORF">F4554_005489</name>
</gene>
<sequence length="237" mass="26493">MLKSITHRSFSEVQRTADVLEMARGHGLPVPLYERVLDLGGSVAIVQERLPGTPPLVVDRGLLEALVALNERFAGLLADRLDVPAPRLYLQESGPGYCLHESLAGYDRRSRRLLSWIREVGRDSPAVVAGADLVHPDLHPGNALVDGYRLCGLVDWDELARGDRRFALVVLRFNAGWEGWDAALISWLDALLAEVLDPESFRIYWAHKSLAAVDWAIRRHTRQDVERRLAVAESHLS</sequence>
<dbReference type="PANTHER" id="PTHR21310:SF15">
    <property type="entry name" value="AMINOGLYCOSIDE PHOSPHOTRANSFERASE DOMAIN-CONTAINING PROTEIN"/>
    <property type="match status" value="1"/>
</dbReference>
<dbReference type="Gene3D" id="3.90.1200.10">
    <property type="match status" value="1"/>
</dbReference>
<evidence type="ECO:0000313" key="3">
    <source>
        <dbReference type="Proteomes" id="UP000579605"/>
    </source>
</evidence>
<protein>
    <submittedName>
        <fullName evidence="2">Aminoglycoside phosphotransferase (APT) family kinase protein</fullName>
    </submittedName>
</protein>
<dbReference type="Pfam" id="PF01636">
    <property type="entry name" value="APH"/>
    <property type="match status" value="1"/>
</dbReference>
<dbReference type="InterPro" id="IPR002575">
    <property type="entry name" value="Aminoglycoside_PTrfase"/>
</dbReference>
<keyword evidence="3" id="KW-1185">Reference proteome</keyword>
<name>A0A852ZIB5_9ACTN</name>
<dbReference type="EMBL" id="JACBZH010000001">
    <property type="protein sequence ID" value="NYH92851.1"/>
    <property type="molecule type" value="Genomic_DNA"/>
</dbReference>
<dbReference type="SUPFAM" id="SSF56112">
    <property type="entry name" value="Protein kinase-like (PK-like)"/>
    <property type="match status" value="1"/>
</dbReference>
<keyword evidence="2" id="KW-0418">Kinase</keyword>